<organism evidence="2 3">
    <name type="scientific">Anaerobaca lacustris</name>
    <dbReference type="NCBI Taxonomy" id="3044600"/>
    <lineage>
        <taxon>Bacteria</taxon>
        <taxon>Pseudomonadati</taxon>
        <taxon>Planctomycetota</taxon>
        <taxon>Phycisphaerae</taxon>
        <taxon>Sedimentisphaerales</taxon>
        <taxon>Anaerobacaceae</taxon>
        <taxon>Anaerobaca</taxon>
    </lineage>
</organism>
<evidence type="ECO:0000313" key="3">
    <source>
        <dbReference type="Proteomes" id="UP001431776"/>
    </source>
</evidence>
<comment type="caution">
    <text evidence="2">The sequence shown here is derived from an EMBL/GenBank/DDBJ whole genome shotgun (WGS) entry which is preliminary data.</text>
</comment>
<dbReference type="EMBL" id="JASCXX010000002">
    <property type="protein sequence ID" value="MDI6447873.1"/>
    <property type="molecule type" value="Genomic_DNA"/>
</dbReference>
<proteinExistence type="predicted"/>
<reference evidence="2" key="1">
    <citation type="submission" date="2023-05" db="EMBL/GenBank/DDBJ databases">
        <title>Anaerotaeda fermentans gen. nov., sp. nov., a novel anaerobic planctomycete of the new family within the order Sedimentisphaerales isolated from Taman Peninsula, Russia.</title>
        <authorList>
            <person name="Khomyakova M.A."/>
            <person name="Merkel A.Y."/>
            <person name="Slobodkin A.I."/>
        </authorList>
    </citation>
    <scope>NUCLEOTIDE SEQUENCE</scope>
    <source>
        <strain evidence="2">M17dextr</strain>
    </source>
</reference>
<keyword evidence="3" id="KW-1185">Reference proteome</keyword>
<protein>
    <submittedName>
        <fullName evidence="2">Uncharacterized protein</fullName>
    </submittedName>
</protein>
<dbReference type="Proteomes" id="UP001431776">
    <property type="component" value="Unassembled WGS sequence"/>
</dbReference>
<evidence type="ECO:0000313" key="2">
    <source>
        <dbReference type="EMBL" id="MDI6447873.1"/>
    </source>
</evidence>
<dbReference type="AlphaFoldDB" id="A0AAW6TWS7"/>
<sequence length="43" mass="5062">MAKKTYKKKASAKNAKRKGGSVYKVKGGWRVSAAKRRRRRRRR</sequence>
<evidence type="ECO:0000256" key="1">
    <source>
        <dbReference type="SAM" id="MobiDB-lite"/>
    </source>
</evidence>
<gene>
    <name evidence="2" type="ORF">QJ522_02360</name>
</gene>
<name>A0AAW6TWS7_9BACT</name>
<dbReference type="RefSeq" id="WP_349243284.1">
    <property type="nucleotide sequence ID" value="NZ_JASCXX010000002.1"/>
</dbReference>
<accession>A0AAW6TWS7</accession>
<feature type="compositionally biased region" description="Basic residues" evidence="1">
    <location>
        <begin position="33"/>
        <end position="43"/>
    </location>
</feature>
<feature type="compositionally biased region" description="Basic residues" evidence="1">
    <location>
        <begin position="1"/>
        <end position="19"/>
    </location>
</feature>
<feature type="region of interest" description="Disordered" evidence="1">
    <location>
        <begin position="1"/>
        <end position="43"/>
    </location>
</feature>